<comment type="caution">
    <text evidence="3">The sequence shown here is derived from an EMBL/GenBank/DDBJ whole genome shotgun (WGS) entry which is preliminary data.</text>
</comment>
<feature type="transmembrane region" description="Helical" evidence="1">
    <location>
        <begin position="77"/>
        <end position="95"/>
    </location>
</feature>
<organism evidence="3 4">
    <name type="scientific">Rotaria magnacalcarata</name>
    <dbReference type="NCBI Taxonomy" id="392030"/>
    <lineage>
        <taxon>Eukaryota</taxon>
        <taxon>Metazoa</taxon>
        <taxon>Spiralia</taxon>
        <taxon>Gnathifera</taxon>
        <taxon>Rotifera</taxon>
        <taxon>Eurotatoria</taxon>
        <taxon>Bdelloidea</taxon>
        <taxon>Philodinida</taxon>
        <taxon>Philodinidae</taxon>
        <taxon>Rotaria</taxon>
    </lineage>
</organism>
<dbReference type="Proteomes" id="UP000663842">
    <property type="component" value="Unassembled WGS sequence"/>
</dbReference>
<feature type="transmembrane region" description="Helical" evidence="1">
    <location>
        <begin position="33"/>
        <end position="56"/>
    </location>
</feature>
<dbReference type="AlphaFoldDB" id="A0A820CWF7"/>
<evidence type="ECO:0000313" key="2">
    <source>
        <dbReference type="EMBL" id="CAF2095105.1"/>
    </source>
</evidence>
<accession>A0A820CWF7</accession>
<name>A0A820CWF7_9BILA</name>
<evidence type="ECO:0000313" key="3">
    <source>
        <dbReference type="EMBL" id="CAF4228477.1"/>
    </source>
</evidence>
<dbReference type="EMBL" id="CAJNRG010007451">
    <property type="protein sequence ID" value="CAF2095105.1"/>
    <property type="molecule type" value="Genomic_DNA"/>
</dbReference>
<keyword evidence="1" id="KW-0472">Membrane</keyword>
<dbReference type="EMBL" id="CAJOBF010007275">
    <property type="protein sequence ID" value="CAF4228477.1"/>
    <property type="molecule type" value="Genomic_DNA"/>
</dbReference>
<keyword evidence="1" id="KW-1133">Transmembrane helix</keyword>
<reference evidence="3" key="1">
    <citation type="submission" date="2021-02" db="EMBL/GenBank/DDBJ databases">
        <authorList>
            <person name="Nowell W R."/>
        </authorList>
    </citation>
    <scope>NUCLEOTIDE SEQUENCE</scope>
</reference>
<dbReference type="Gene3D" id="1.20.1070.10">
    <property type="entry name" value="Rhodopsin 7-helix transmembrane proteins"/>
    <property type="match status" value="1"/>
</dbReference>
<gene>
    <name evidence="3" type="ORF">UXM345_LOCUS29502</name>
    <name evidence="2" type="ORF">XDN619_LOCUS17522</name>
</gene>
<keyword evidence="1" id="KW-0812">Transmembrane</keyword>
<protein>
    <submittedName>
        <fullName evidence="3">Uncharacterized protein</fullName>
    </submittedName>
</protein>
<evidence type="ECO:0000313" key="4">
    <source>
        <dbReference type="Proteomes" id="UP000663842"/>
    </source>
</evidence>
<evidence type="ECO:0000256" key="1">
    <source>
        <dbReference type="SAM" id="Phobius"/>
    </source>
</evidence>
<sequence>MYRRLIDDEEEQRTWCATNYSPSIEIFDGVINIFHFCIPFAINCISSLVIICNIAYSYAYKVTEEKTSFKQNLYKQIIVNKYLLISPFILITLALPRLNVSFLFGCMKSTHDSWFYLMGHFISFIPSTIAFVVFVLPSDVYKKEFK</sequence>
<feature type="transmembrane region" description="Helical" evidence="1">
    <location>
        <begin position="115"/>
        <end position="136"/>
    </location>
</feature>
<proteinExistence type="predicted"/>
<dbReference type="Proteomes" id="UP000663887">
    <property type="component" value="Unassembled WGS sequence"/>
</dbReference>